<keyword evidence="4" id="KW-0677">Repeat</keyword>
<evidence type="ECO:0000256" key="1">
    <source>
        <dbReference type="ARBA" id="ARBA00004170"/>
    </source>
</evidence>
<evidence type="ECO:0000313" key="11">
    <source>
        <dbReference type="EnsemblPlants" id="PGSC0003DMT400062611"/>
    </source>
</evidence>
<dbReference type="PRINTS" id="PR00364">
    <property type="entry name" value="DISEASERSIST"/>
</dbReference>
<dbReference type="PANTHER" id="PTHR23155">
    <property type="entry name" value="DISEASE RESISTANCE PROTEIN RP"/>
    <property type="match status" value="1"/>
</dbReference>
<dbReference type="OMA" id="TITIRDC"/>
<keyword evidence="5" id="KW-0547">Nucleotide-binding</keyword>
<dbReference type="eggNOG" id="KOG4658">
    <property type="taxonomic scope" value="Eukaryota"/>
</dbReference>
<dbReference type="InterPro" id="IPR002182">
    <property type="entry name" value="NB-ARC"/>
</dbReference>
<feature type="domain" description="AAA+ ATPase" evidence="10">
    <location>
        <begin position="178"/>
        <end position="312"/>
    </location>
</feature>
<evidence type="ECO:0000256" key="3">
    <source>
        <dbReference type="ARBA" id="ARBA00022614"/>
    </source>
</evidence>
<dbReference type="InterPro" id="IPR003593">
    <property type="entry name" value="AAA+_ATPase"/>
</dbReference>
<dbReference type="SMART" id="SM00382">
    <property type="entry name" value="AAA"/>
    <property type="match status" value="1"/>
</dbReference>
<dbReference type="Gene3D" id="1.10.10.10">
    <property type="entry name" value="Winged helix-like DNA-binding domain superfamily/Winged helix DNA-binding domain"/>
    <property type="match status" value="1"/>
</dbReference>
<dbReference type="SUPFAM" id="SSF52540">
    <property type="entry name" value="P-loop containing nucleoside triphosphate hydrolases"/>
    <property type="match status" value="1"/>
</dbReference>
<keyword evidence="9" id="KW-0472">Membrane</keyword>
<dbReference type="InterPro" id="IPR027417">
    <property type="entry name" value="P-loop_NTPase"/>
</dbReference>
<comment type="subcellular location">
    <subcellularLocation>
        <location evidence="1">Membrane</location>
        <topology evidence="1">Peripheral membrane protein</topology>
    </subcellularLocation>
</comment>
<dbReference type="InParanoid" id="M1C9B1"/>
<dbReference type="Gramene" id="PGSC0003DMT400062611">
    <property type="protein sequence ID" value="PGSC0003DMT400062611"/>
    <property type="gene ID" value="PGSC0003DMG400024365"/>
</dbReference>
<protein>
    <submittedName>
        <fullName evidence="11">Rpi-vnt1</fullName>
    </submittedName>
</protein>
<evidence type="ECO:0000256" key="5">
    <source>
        <dbReference type="ARBA" id="ARBA00022741"/>
    </source>
</evidence>
<accession>M1C9B1</accession>
<dbReference type="InterPro" id="IPR058922">
    <property type="entry name" value="WHD_DRP"/>
</dbReference>
<keyword evidence="6" id="KW-0611">Plant defense</keyword>
<organism evidence="11 12">
    <name type="scientific">Solanum tuberosum</name>
    <name type="common">Potato</name>
    <dbReference type="NCBI Taxonomy" id="4113"/>
    <lineage>
        <taxon>Eukaryota</taxon>
        <taxon>Viridiplantae</taxon>
        <taxon>Streptophyta</taxon>
        <taxon>Embryophyta</taxon>
        <taxon>Tracheophyta</taxon>
        <taxon>Spermatophyta</taxon>
        <taxon>Magnoliopsida</taxon>
        <taxon>eudicotyledons</taxon>
        <taxon>Gunneridae</taxon>
        <taxon>Pentapetalae</taxon>
        <taxon>asterids</taxon>
        <taxon>lamiids</taxon>
        <taxon>Solanales</taxon>
        <taxon>Solanaceae</taxon>
        <taxon>Solanoideae</taxon>
        <taxon>Solaneae</taxon>
        <taxon>Solanum</taxon>
    </lineage>
</organism>
<dbReference type="InterPro" id="IPR038005">
    <property type="entry name" value="RX-like_CC"/>
</dbReference>
<dbReference type="CDD" id="cd14798">
    <property type="entry name" value="RX-CC_like"/>
    <property type="match status" value="1"/>
</dbReference>
<reference evidence="11" key="2">
    <citation type="submission" date="2015-06" db="UniProtKB">
        <authorList>
            <consortium name="EnsemblPlants"/>
        </authorList>
    </citation>
    <scope>IDENTIFICATION</scope>
    <source>
        <strain evidence="11">DM1-3 516 R44</strain>
    </source>
</reference>
<dbReference type="Pfam" id="PF23559">
    <property type="entry name" value="WHD_DRP"/>
    <property type="match status" value="1"/>
</dbReference>
<dbReference type="Pfam" id="PF18052">
    <property type="entry name" value="Rx_N"/>
    <property type="match status" value="1"/>
</dbReference>
<dbReference type="InterPro" id="IPR036388">
    <property type="entry name" value="WH-like_DNA-bd_sf"/>
</dbReference>
<evidence type="ECO:0000256" key="6">
    <source>
        <dbReference type="ARBA" id="ARBA00022821"/>
    </source>
</evidence>
<dbReference type="GO" id="GO:0043531">
    <property type="term" value="F:ADP binding"/>
    <property type="evidence" value="ECO:0007669"/>
    <property type="project" value="InterPro"/>
</dbReference>
<dbReference type="Gene3D" id="1.20.5.4130">
    <property type="match status" value="1"/>
</dbReference>
<dbReference type="GO" id="GO:0005524">
    <property type="term" value="F:ATP binding"/>
    <property type="evidence" value="ECO:0007669"/>
    <property type="project" value="UniProtKB-KW"/>
</dbReference>
<comment type="similarity">
    <text evidence="2">Belongs to the disease resistance NB-LRR family.</text>
</comment>
<dbReference type="FunFam" id="1.10.10.10:FF:000322">
    <property type="entry name" value="Probable disease resistance protein At1g63360"/>
    <property type="match status" value="1"/>
</dbReference>
<evidence type="ECO:0000256" key="2">
    <source>
        <dbReference type="ARBA" id="ARBA00008894"/>
    </source>
</evidence>
<reference evidence="12" key="1">
    <citation type="journal article" date="2011" name="Nature">
        <title>Genome sequence and analysis of the tuber crop potato.</title>
        <authorList>
            <consortium name="The Potato Genome Sequencing Consortium"/>
        </authorList>
    </citation>
    <scope>NUCLEOTIDE SEQUENCE [LARGE SCALE GENOMIC DNA]</scope>
    <source>
        <strain evidence="12">cv. DM1-3 516 R44</strain>
    </source>
</reference>
<dbReference type="InterPro" id="IPR044974">
    <property type="entry name" value="Disease_R_plants"/>
</dbReference>
<name>M1C9B1_SOLTU</name>
<dbReference type="Gene3D" id="3.40.50.300">
    <property type="entry name" value="P-loop containing nucleotide triphosphate hydrolases"/>
    <property type="match status" value="1"/>
</dbReference>
<proteinExistence type="inferred from homology"/>
<dbReference type="FunFam" id="3.40.50.300:FF:001091">
    <property type="entry name" value="Probable disease resistance protein At1g61300"/>
    <property type="match status" value="1"/>
</dbReference>
<dbReference type="Pfam" id="PF00931">
    <property type="entry name" value="NB-ARC"/>
    <property type="match status" value="1"/>
</dbReference>
<keyword evidence="12" id="KW-1185">Reference proteome</keyword>
<dbReference type="PaxDb" id="4113-PGSC0003DMT400062611"/>
<dbReference type="EnsemblPlants" id="PGSC0003DMT400062611">
    <property type="protein sequence ID" value="PGSC0003DMT400062611"/>
    <property type="gene ID" value="PGSC0003DMG400024365"/>
</dbReference>
<keyword evidence="3" id="KW-0433">Leucine-rich repeat</keyword>
<dbReference type="HOGENOM" id="CLU_000837_9_4_1"/>
<dbReference type="InterPro" id="IPR042197">
    <property type="entry name" value="Apaf_helical"/>
</dbReference>
<evidence type="ECO:0000313" key="12">
    <source>
        <dbReference type="Proteomes" id="UP000011115"/>
    </source>
</evidence>
<dbReference type="InterPro" id="IPR041118">
    <property type="entry name" value="Rx_N"/>
</dbReference>
<evidence type="ECO:0000256" key="8">
    <source>
        <dbReference type="ARBA" id="ARBA00023054"/>
    </source>
</evidence>
<dbReference type="AlphaFoldDB" id="M1C9B1"/>
<dbReference type="GO" id="GO:0051607">
    <property type="term" value="P:defense response to virus"/>
    <property type="evidence" value="ECO:0007669"/>
    <property type="project" value="UniProtKB-ARBA"/>
</dbReference>
<evidence type="ECO:0000256" key="4">
    <source>
        <dbReference type="ARBA" id="ARBA00022737"/>
    </source>
</evidence>
<keyword evidence="8" id="KW-0175">Coiled coil</keyword>
<evidence type="ECO:0000256" key="7">
    <source>
        <dbReference type="ARBA" id="ARBA00022840"/>
    </source>
</evidence>
<sequence>MAEILLTAVINKSIEIAGNVLFQEGTRLYWLKEDIDWLHREMRHIRSYVDDAKAKEVGGHSRVKNLLKDIQQLAGDVEDLLDEFLPKIQQSNNFICCLKTVSFADEFAMEIEKIKRRVADIDRVRTTYNIMDTSNNNSDDCIPLDQRRLFLHADETEVIGLDDDFNKLQAKLLDHDLPYGVVSIVGMPGLGKTTLAKKLYRQVRDQFECSGLVYVSQQPRAGEILHDIAKQVGLMEEERKENLENNLRSLLKIKRYVILLDDIWDVEIWDDLKLVLPECDSKIGSRIIITSRNSNVGRYIGGDFSIHVLQPLDSENSFELFTKKIFTFDNNNNWANASPDLVDIGRSIVGRCGGIPLAIEVTAGMLRARERTERAWNRVLESMGHKIQDGCAKVLALSYNDLPIALRPCFLYFGLYPEDHEIRAFDLTNMWIAEKLIVVNYSGNRREAESLAEDILNDLVSRNLIQVVERTYDGRISSCRIHDLLHSLCVDLAKESNFFHTEHNAFGDPSNVARVRRITFYSDNNAMNEFFRSNTKLEKLRAMGNCQIVW</sequence>
<dbReference type="Gene3D" id="1.10.8.430">
    <property type="entry name" value="Helical domain of apoptotic protease-activating factors"/>
    <property type="match status" value="1"/>
</dbReference>
<dbReference type="GO" id="GO:0016020">
    <property type="term" value="C:membrane"/>
    <property type="evidence" value="ECO:0007669"/>
    <property type="project" value="UniProtKB-SubCell"/>
</dbReference>
<evidence type="ECO:0000259" key="10">
    <source>
        <dbReference type="SMART" id="SM00382"/>
    </source>
</evidence>
<dbReference type="PANTHER" id="PTHR23155:SF1238">
    <property type="entry name" value="TOMV SUSCEPTIBLE PROTEIN TM-2"/>
    <property type="match status" value="1"/>
</dbReference>
<dbReference type="Proteomes" id="UP000011115">
    <property type="component" value="Unassembled WGS sequence"/>
</dbReference>
<evidence type="ECO:0000256" key="9">
    <source>
        <dbReference type="ARBA" id="ARBA00023136"/>
    </source>
</evidence>
<keyword evidence="7" id="KW-0067">ATP-binding</keyword>